<evidence type="ECO:0000313" key="15">
    <source>
        <dbReference type="WBParaSite" id="BXY_0906800.1"/>
    </source>
</evidence>
<dbReference type="OrthoDB" id="10252502at2759"/>
<evidence type="ECO:0000256" key="7">
    <source>
        <dbReference type="ARBA" id="ARBA00022692"/>
    </source>
</evidence>
<dbReference type="PANTHER" id="PTHR12468:SF2">
    <property type="entry name" value="GPI MANNOSYLTRANSFERASE 2"/>
    <property type="match status" value="1"/>
</dbReference>
<proteinExistence type="inferred from homology"/>
<evidence type="ECO:0000256" key="4">
    <source>
        <dbReference type="ARBA" id="ARBA00022502"/>
    </source>
</evidence>
<evidence type="ECO:0000256" key="2">
    <source>
        <dbReference type="ARBA" id="ARBA00004687"/>
    </source>
</evidence>
<evidence type="ECO:0000256" key="11">
    <source>
        <dbReference type="RuleBase" id="RU363112"/>
    </source>
</evidence>
<feature type="transmembrane region" description="Helical" evidence="11">
    <location>
        <begin position="521"/>
        <end position="540"/>
    </location>
</feature>
<feature type="transmembrane region" description="Helical" evidence="11">
    <location>
        <begin position="251"/>
        <end position="268"/>
    </location>
</feature>
<evidence type="ECO:0000256" key="9">
    <source>
        <dbReference type="ARBA" id="ARBA00022989"/>
    </source>
</evidence>
<evidence type="ECO:0000256" key="1">
    <source>
        <dbReference type="ARBA" id="ARBA00004477"/>
    </source>
</evidence>
<evidence type="ECO:0000313" key="14">
    <source>
        <dbReference type="Proteomes" id="UP000659654"/>
    </source>
</evidence>
<keyword evidence="10 11" id="KW-0472">Membrane</keyword>
<dbReference type="Proteomes" id="UP000095284">
    <property type="component" value="Unplaced"/>
</dbReference>
<dbReference type="WBParaSite" id="BXY_0906800.1">
    <property type="protein sequence ID" value="BXY_0906800.1"/>
    <property type="gene ID" value="BXY_0906800"/>
</dbReference>
<sequence>MVKSRRIRSRLNTNASNTSTKVESIKEVLTSNGIGHCEDQDHGSVASYNSETGDIECHPGSTEQLVYPQLIRQLIIGRLLLFAIQCIAGVFPDAPTDAFKGVEAEDFAKSRVLRPLLGGLTRWDARHFLHIAEHGYTWESTLAFFPLFPMCLRVIGGVLKVLLPSFSLYSCMIIGGVLVNNAIFIINGLLLYSLCLKLTKSEKESILAIFVYSVNPASIFFSAVYTETLYMMFTLLGLTCIYDEKKSPDGFLFKFLASSCCFSLAFFTRSNGWLNFGYIGYAAMIDVLTHNGSRWERKSNILVKAMKYGPLLLICLLLIVLPLRSFSTTQEERYCRSTTIFSFDQSDPPFHDEYTNRILPGDVPNLKWCTKRSEFSLLPVYYPSIQKHYWDVGLFQYWQLKKIPLFILAAPTLIVLLYGVMDIVLDITLDSRSGAVIISETTYLIPFAIHSTLLGIGALFFYNVEVVTRILFSSSPFMYITIARIMSEHCPRIKCPEDLLEPPVLPFFANYFFVRTASKLLTIYLLGYCFIGTIAFVKWLPFV</sequence>
<feature type="transmembrane region" description="Helical" evidence="11">
    <location>
        <begin position="275"/>
        <end position="293"/>
    </location>
</feature>
<evidence type="ECO:0000256" key="6">
    <source>
        <dbReference type="ARBA" id="ARBA00022679"/>
    </source>
</evidence>
<keyword evidence="9 11" id="KW-1133">Transmembrane helix</keyword>
<comment type="subcellular location">
    <subcellularLocation>
        <location evidence="1 11">Endoplasmic reticulum membrane</location>
        <topology evidence="1 11">Multi-pass membrane protein</topology>
    </subcellularLocation>
</comment>
<dbReference type="AlphaFoldDB" id="A0A1I7S7S6"/>
<comment type="pathway">
    <text evidence="2 11">Glycolipid biosynthesis; glycosylphosphatidylinositol-anchor biosynthesis.</text>
</comment>
<feature type="transmembrane region" description="Helical" evidence="11">
    <location>
        <begin position="305"/>
        <end position="323"/>
    </location>
</feature>
<dbReference type="eggNOG" id="KOG2647">
    <property type="taxonomic scope" value="Eukaryota"/>
</dbReference>
<dbReference type="GO" id="GO:0006506">
    <property type="term" value="P:GPI anchor biosynthetic process"/>
    <property type="evidence" value="ECO:0007669"/>
    <property type="project" value="UniProtKB-UniPathway"/>
</dbReference>
<protein>
    <recommendedName>
        <fullName evidence="11">GPI mannosyltransferase 2</fullName>
        <ecNumber evidence="11">2.4.1.-</ecNumber>
    </recommendedName>
</protein>
<keyword evidence="8 11" id="KW-0256">Endoplasmic reticulum</keyword>
<evidence type="ECO:0000256" key="5">
    <source>
        <dbReference type="ARBA" id="ARBA00022676"/>
    </source>
</evidence>
<dbReference type="InterPro" id="IPR007315">
    <property type="entry name" value="PIG-V/Gpi18"/>
</dbReference>
<feature type="transmembrane region" description="Helical" evidence="11">
    <location>
        <begin position="441"/>
        <end position="462"/>
    </location>
</feature>
<name>A0A1I7S7S6_BURXY</name>
<feature type="transmembrane region" description="Helical" evidence="11">
    <location>
        <begin position="206"/>
        <end position="225"/>
    </location>
</feature>
<evidence type="ECO:0000256" key="8">
    <source>
        <dbReference type="ARBA" id="ARBA00022824"/>
    </source>
</evidence>
<evidence type="ECO:0000313" key="13">
    <source>
        <dbReference type="Proteomes" id="UP000095284"/>
    </source>
</evidence>
<dbReference type="GO" id="GO:0031501">
    <property type="term" value="C:mannosyltransferase complex"/>
    <property type="evidence" value="ECO:0007669"/>
    <property type="project" value="TreeGrafter"/>
</dbReference>
<evidence type="ECO:0000256" key="3">
    <source>
        <dbReference type="ARBA" id="ARBA00008698"/>
    </source>
</evidence>
<keyword evidence="7 11" id="KW-0812">Transmembrane</keyword>
<dbReference type="PANTHER" id="PTHR12468">
    <property type="entry name" value="GPI MANNOSYLTRANSFERASE 2"/>
    <property type="match status" value="1"/>
</dbReference>
<keyword evidence="14" id="KW-1185">Reference proteome</keyword>
<reference evidence="12" key="2">
    <citation type="submission" date="2020-09" db="EMBL/GenBank/DDBJ databases">
        <authorList>
            <person name="Kikuchi T."/>
        </authorList>
    </citation>
    <scope>NUCLEOTIDE SEQUENCE</scope>
    <source>
        <strain evidence="12">Ka4C1</strain>
    </source>
</reference>
<dbReference type="GO" id="GO:0005789">
    <property type="term" value="C:endoplasmic reticulum membrane"/>
    <property type="evidence" value="ECO:0007669"/>
    <property type="project" value="UniProtKB-SubCell"/>
</dbReference>
<dbReference type="Pfam" id="PF04188">
    <property type="entry name" value="Mannosyl_trans2"/>
    <property type="match status" value="1"/>
</dbReference>
<dbReference type="UniPathway" id="UPA00196"/>
<dbReference type="EMBL" id="CAJFCV020000001">
    <property type="protein sequence ID" value="CAG9086933.1"/>
    <property type="molecule type" value="Genomic_DNA"/>
</dbReference>
<dbReference type="EMBL" id="CAJFDI010000001">
    <property type="protein sequence ID" value="CAD5210749.1"/>
    <property type="molecule type" value="Genomic_DNA"/>
</dbReference>
<dbReference type="EC" id="2.4.1.-" evidence="11"/>
<keyword evidence="4 11" id="KW-0337">GPI-anchor biosynthesis</keyword>
<reference evidence="15" key="1">
    <citation type="submission" date="2016-11" db="UniProtKB">
        <authorList>
            <consortium name="WormBaseParasite"/>
        </authorList>
    </citation>
    <scope>IDENTIFICATION</scope>
</reference>
<evidence type="ECO:0000256" key="10">
    <source>
        <dbReference type="ARBA" id="ARBA00023136"/>
    </source>
</evidence>
<organism evidence="13 15">
    <name type="scientific">Bursaphelenchus xylophilus</name>
    <name type="common">Pinewood nematode worm</name>
    <name type="synonym">Aphelenchoides xylophilus</name>
    <dbReference type="NCBI Taxonomy" id="6326"/>
    <lineage>
        <taxon>Eukaryota</taxon>
        <taxon>Metazoa</taxon>
        <taxon>Ecdysozoa</taxon>
        <taxon>Nematoda</taxon>
        <taxon>Chromadorea</taxon>
        <taxon>Rhabditida</taxon>
        <taxon>Tylenchina</taxon>
        <taxon>Tylenchomorpha</taxon>
        <taxon>Aphelenchoidea</taxon>
        <taxon>Aphelenchoididae</taxon>
        <taxon>Bursaphelenchus</taxon>
    </lineage>
</organism>
<gene>
    <name evidence="12" type="ORF">BXYJ_LOCUS2084</name>
</gene>
<keyword evidence="6 11" id="KW-0808">Transferase</keyword>
<dbReference type="Proteomes" id="UP000582659">
    <property type="component" value="Unassembled WGS sequence"/>
</dbReference>
<feature type="transmembrane region" description="Helical" evidence="11">
    <location>
        <begin position="403"/>
        <end position="421"/>
    </location>
</feature>
<feature type="transmembrane region" description="Helical" evidence="11">
    <location>
        <begin position="167"/>
        <end position="194"/>
    </location>
</feature>
<evidence type="ECO:0000313" key="12">
    <source>
        <dbReference type="EMBL" id="CAD5210749.1"/>
    </source>
</evidence>
<dbReference type="GO" id="GO:0000009">
    <property type="term" value="F:alpha-1,6-mannosyltransferase activity"/>
    <property type="evidence" value="ECO:0007669"/>
    <property type="project" value="InterPro"/>
</dbReference>
<comment type="function">
    <text evidence="11">Mannosyltransferase involved in glycosylphosphatidylinositol-anchor biosynthesis.</text>
</comment>
<accession>A0A1I7S7S6</accession>
<keyword evidence="5 11" id="KW-0328">Glycosyltransferase</keyword>
<comment type="similarity">
    <text evidence="3 11">Belongs to the PIGV family.</text>
</comment>
<dbReference type="Proteomes" id="UP000659654">
    <property type="component" value="Unassembled WGS sequence"/>
</dbReference>
<dbReference type="GO" id="GO:0004376">
    <property type="term" value="F:GPI mannosyltransferase activity"/>
    <property type="evidence" value="ECO:0007669"/>
    <property type="project" value="InterPro"/>
</dbReference>